<keyword evidence="3" id="KW-1185">Reference proteome</keyword>
<gene>
    <name evidence="2" type="ORF">ACFO5T_10610</name>
</gene>
<sequence>MPLKSLTLFFLLFTTVAFSQLEASKWYFGNGAGLDFSEGCAMSFNGSVINTIESSCAISTSLGALLFYSDGRTVYRADNQIMENGEELLGEFSSTNGTLILPAPGSFTRYYIFTADAAQNYFVNGVGNGINYSIVDMNAGGGNGAVIEKNVNILNQGSEKLTAVKSPNGYWLLTHFQNSFYAYPVTAAGVGTPVITTIGPDISDFRNIRGAIKFSPDGSKVAICHSYFEPVLSGELLLYDFNINTGVLSNEQLLGNDVVYYGASFSPNSQVLYTSGKVPINGGQETGNSRIFQYNLQAADIPASRIQLADYLSSPFVNLAGLLQLAIDGKLYHSFSGIRLSAISLPNRVGDDCNFQYRAVGLGLNTSSLGLPPSNEEYFRNIIEYENLCGGDSTLFSLNTPQIITGVQWNFGDPASGIANQSTELAPSHVFSDVGTFTVTAQVTFASGEVEVYRVIVKSIVAPDLMPGELFQCDVDGNIDGISQFNLFDALDVLFIQNTNVTGGVNLTFYESETDAILAQNPITNPTNYVNLSNGQVIYASIAPSLDCARTTEVTLNVDLGEPLEDIELLVCPSVEGENSSVVQVENILDALQDIYPNTLVRLFESLEFAGLQTNEIVGSVLFSFNDPNILYYRLGEPDECIGIGKIMITLSDPLDLENQELVVCFTEEGTILEGPEGFMEYEWSTGETTKDLFITEAGVYTLDVTLFAGCSGSLYYEVVAGPQLQVEVNVNDFLQSNTITIDAYLAEGNIYYSIDGGSTFSTSNVFADLPPGIYQIAVRDEVGCNYITREVEVRGAPKFFTPNSDGYNDTWHVINAQNYPGLTVEVFDRFGKKMTSLTSNSSGWDGTHNGKKLETNTYWYKITYEERTTYGFFTLITRGDL</sequence>
<dbReference type="InterPro" id="IPR026341">
    <property type="entry name" value="T9SS_type_B"/>
</dbReference>
<dbReference type="NCBIfam" id="TIGR04131">
    <property type="entry name" value="Bac_Flav_CTERM"/>
    <property type="match status" value="1"/>
</dbReference>
<comment type="caution">
    <text evidence="2">The sequence shown here is derived from an EMBL/GenBank/DDBJ whole genome shotgun (WGS) entry which is preliminary data.</text>
</comment>
<feature type="domain" description="PKD" evidence="1">
    <location>
        <begin position="408"/>
        <end position="464"/>
    </location>
</feature>
<dbReference type="RefSeq" id="WP_380034233.1">
    <property type="nucleotide sequence ID" value="NZ_JBHSHB010000016.1"/>
</dbReference>
<proteinExistence type="predicted"/>
<dbReference type="Gene3D" id="2.60.40.10">
    <property type="entry name" value="Immunoglobulins"/>
    <property type="match status" value="1"/>
</dbReference>
<evidence type="ECO:0000313" key="2">
    <source>
        <dbReference type="EMBL" id="MFC4690879.1"/>
    </source>
</evidence>
<dbReference type="SUPFAM" id="SSF82171">
    <property type="entry name" value="DPP6 N-terminal domain-like"/>
    <property type="match status" value="1"/>
</dbReference>
<dbReference type="EMBL" id="JBHSHB010000016">
    <property type="protein sequence ID" value="MFC4690879.1"/>
    <property type="molecule type" value="Genomic_DNA"/>
</dbReference>
<dbReference type="Pfam" id="PF13585">
    <property type="entry name" value="CHU_C"/>
    <property type="match status" value="1"/>
</dbReference>
<dbReference type="PROSITE" id="PS50093">
    <property type="entry name" value="PKD"/>
    <property type="match status" value="1"/>
</dbReference>
<dbReference type="Proteomes" id="UP001595878">
    <property type="component" value="Unassembled WGS sequence"/>
</dbReference>
<evidence type="ECO:0000259" key="1">
    <source>
        <dbReference type="PROSITE" id="PS50093"/>
    </source>
</evidence>
<dbReference type="InterPro" id="IPR013783">
    <property type="entry name" value="Ig-like_fold"/>
</dbReference>
<accession>A0ABV9L9Z9</accession>
<dbReference type="InterPro" id="IPR000601">
    <property type="entry name" value="PKD_dom"/>
</dbReference>
<dbReference type="CDD" id="cd00146">
    <property type="entry name" value="PKD"/>
    <property type="match status" value="1"/>
</dbReference>
<dbReference type="SUPFAM" id="SSF49299">
    <property type="entry name" value="PKD domain"/>
    <property type="match status" value="1"/>
</dbReference>
<evidence type="ECO:0000313" key="3">
    <source>
        <dbReference type="Proteomes" id="UP001595878"/>
    </source>
</evidence>
<dbReference type="InterPro" id="IPR035986">
    <property type="entry name" value="PKD_dom_sf"/>
</dbReference>
<protein>
    <submittedName>
        <fullName evidence="2">T9SS type B sorting domain-containing protein</fullName>
    </submittedName>
</protein>
<organism evidence="2 3">
    <name type="scientific">Dokdonia genika</name>
    <dbReference type="NCBI Taxonomy" id="308113"/>
    <lineage>
        <taxon>Bacteria</taxon>
        <taxon>Pseudomonadati</taxon>
        <taxon>Bacteroidota</taxon>
        <taxon>Flavobacteriia</taxon>
        <taxon>Flavobacteriales</taxon>
        <taxon>Flavobacteriaceae</taxon>
        <taxon>Dokdonia</taxon>
    </lineage>
</organism>
<name>A0ABV9L9Z9_9FLAO</name>
<reference evidence="3" key="1">
    <citation type="journal article" date="2019" name="Int. J. Syst. Evol. Microbiol.">
        <title>The Global Catalogue of Microorganisms (GCM) 10K type strain sequencing project: providing services to taxonomists for standard genome sequencing and annotation.</title>
        <authorList>
            <consortium name="The Broad Institute Genomics Platform"/>
            <consortium name="The Broad Institute Genome Sequencing Center for Infectious Disease"/>
            <person name="Wu L."/>
            <person name="Ma J."/>
        </authorList>
    </citation>
    <scope>NUCLEOTIDE SEQUENCE [LARGE SCALE GENOMIC DNA]</scope>
    <source>
        <strain evidence="3">CGMCC 4.7427</strain>
    </source>
</reference>